<evidence type="ECO:0000256" key="3">
    <source>
        <dbReference type="ARBA" id="ARBA00023163"/>
    </source>
</evidence>
<evidence type="ECO:0000259" key="4">
    <source>
        <dbReference type="PROSITE" id="PS50932"/>
    </source>
</evidence>
<dbReference type="Pfam" id="PF13377">
    <property type="entry name" value="Peripla_BP_3"/>
    <property type="match status" value="1"/>
</dbReference>
<dbReference type="InterPro" id="IPR046335">
    <property type="entry name" value="LacI/GalR-like_sensor"/>
</dbReference>
<protein>
    <submittedName>
        <fullName evidence="5">LacI family transcriptional regulator</fullName>
    </submittedName>
</protein>
<dbReference type="InterPro" id="IPR000843">
    <property type="entry name" value="HTH_LacI"/>
</dbReference>
<evidence type="ECO:0000256" key="1">
    <source>
        <dbReference type="ARBA" id="ARBA00023015"/>
    </source>
</evidence>
<dbReference type="Gene3D" id="1.10.260.40">
    <property type="entry name" value="lambda repressor-like DNA-binding domains"/>
    <property type="match status" value="1"/>
</dbReference>
<keyword evidence="6" id="KW-1185">Reference proteome</keyword>
<sequence>MPSSKPEAAETPSTSLKGRRRATLRDVAAALGVSPATVSNAYNRPDQLSAELRARILDTARDLGYWGPDPTARGLRRGATDVIGVVYADRLSYAFADPAAALFLRGVSNATEALGINLLLLPAAPHPDRETSSLVHAAADGFVLYSLADDAPALGLALRRGLPAVLVDVAPRGDVPTVTIDDVGGARSACEHVLALGHRALGVLGLEFDRTRRRGLANADRQADVPFFVTRERLRGYRSAVEAAGLDWQTSTTVFECAENLPEEGYEAAMALLSTETRPTALLAMSDQLAFGALRAAADLGLQVPNDVAVVGFDDVPLAEALGLTTVAQPTFEKGRLAGKLLLARLAGEEDASPAPLSTTLIVRGSTVRAS</sequence>
<dbReference type="Proteomes" id="UP000248326">
    <property type="component" value="Unassembled WGS sequence"/>
</dbReference>
<keyword evidence="1" id="KW-0805">Transcription regulation</keyword>
<dbReference type="CDD" id="cd01392">
    <property type="entry name" value="HTH_LacI"/>
    <property type="match status" value="1"/>
</dbReference>
<organism evidence="5 6">
    <name type="scientific">Deinococcus yavapaiensis KR-236</name>
    <dbReference type="NCBI Taxonomy" id="694435"/>
    <lineage>
        <taxon>Bacteria</taxon>
        <taxon>Thermotogati</taxon>
        <taxon>Deinococcota</taxon>
        <taxon>Deinococci</taxon>
        <taxon>Deinococcales</taxon>
        <taxon>Deinococcaceae</taxon>
        <taxon>Deinococcus</taxon>
    </lineage>
</organism>
<dbReference type="SMART" id="SM00354">
    <property type="entry name" value="HTH_LACI"/>
    <property type="match status" value="1"/>
</dbReference>
<dbReference type="InterPro" id="IPR028082">
    <property type="entry name" value="Peripla_BP_I"/>
</dbReference>
<evidence type="ECO:0000313" key="5">
    <source>
        <dbReference type="EMBL" id="PYE54184.1"/>
    </source>
</evidence>
<dbReference type="EMBL" id="QJSX01000006">
    <property type="protein sequence ID" value="PYE54184.1"/>
    <property type="molecule type" value="Genomic_DNA"/>
</dbReference>
<accession>A0A318S840</accession>
<dbReference type="GO" id="GO:0003700">
    <property type="term" value="F:DNA-binding transcription factor activity"/>
    <property type="evidence" value="ECO:0007669"/>
    <property type="project" value="TreeGrafter"/>
</dbReference>
<reference evidence="5 6" key="1">
    <citation type="submission" date="2018-06" db="EMBL/GenBank/DDBJ databases">
        <title>Genomic Encyclopedia of Type Strains, Phase IV (KMG-IV): sequencing the most valuable type-strain genomes for metagenomic binning, comparative biology and taxonomic classification.</title>
        <authorList>
            <person name="Goeker M."/>
        </authorList>
    </citation>
    <scope>NUCLEOTIDE SEQUENCE [LARGE SCALE GENOMIC DNA]</scope>
    <source>
        <strain evidence="5 6">DSM 18048</strain>
    </source>
</reference>
<dbReference type="InterPro" id="IPR010982">
    <property type="entry name" value="Lambda_DNA-bd_dom_sf"/>
</dbReference>
<dbReference type="PANTHER" id="PTHR30146">
    <property type="entry name" value="LACI-RELATED TRANSCRIPTIONAL REPRESSOR"/>
    <property type="match status" value="1"/>
</dbReference>
<dbReference type="PANTHER" id="PTHR30146:SF138">
    <property type="entry name" value="TRANSCRIPTIONAL REGULATORY PROTEIN"/>
    <property type="match status" value="1"/>
</dbReference>
<comment type="caution">
    <text evidence="5">The sequence shown here is derived from an EMBL/GenBank/DDBJ whole genome shotgun (WGS) entry which is preliminary data.</text>
</comment>
<dbReference type="GO" id="GO:0000976">
    <property type="term" value="F:transcription cis-regulatory region binding"/>
    <property type="evidence" value="ECO:0007669"/>
    <property type="project" value="TreeGrafter"/>
</dbReference>
<dbReference type="RefSeq" id="WP_245900869.1">
    <property type="nucleotide sequence ID" value="NZ_QJSX01000006.1"/>
</dbReference>
<evidence type="ECO:0000256" key="2">
    <source>
        <dbReference type="ARBA" id="ARBA00023125"/>
    </source>
</evidence>
<evidence type="ECO:0000313" key="6">
    <source>
        <dbReference type="Proteomes" id="UP000248326"/>
    </source>
</evidence>
<keyword evidence="2" id="KW-0238">DNA-binding</keyword>
<gene>
    <name evidence="5" type="ORF">DES52_106150</name>
</gene>
<dbReference type="PROSITE" id="PS50932">
    <property type="entry name" value="HTH_LACI_2"/>
    <property type="match status" value="1"/>
</dbReference>
<dbReference type="Pfam" id="PF00356">
    <property type="entry name" value="LacI"/>
    <property type="match status" value="1"/>
</dbReference>
<dbReference type="SUPFAM" id="SSF47413">
    <property type="entry name" value="lambda repressor-like DNA-binding domains"/>
    <property type="match status" value="1"/>
</dbReference>
<dbReference type="CDD" id="cd06279">
    <property type="entry name" value="PBP1_LacI-like"/>
    <property type="match status" value="1"/>
</dbReference>
<name>A0A318S840_9DEIO</name>
<dbReference type="Gene3D" id="3.40.50.2300">
    <property type="match status" value="3"/>
</dbReference>
<feature type="domain" description="HTH lacI-type" evidence="4">
    <location>
        <begin position="22"/>
        <end position="77"/>
    </location>
</feature>
<dbReference type="SUPFAM" id="SSF53822">
    <property type="entry name" value="Periplasmic binding protein-like I"/>
    <property type="match status" value="1"/>
</dbReference>
<proteinExistence type="predicted"/>
<keyword evidence="3" id="KW-0804">Transcription</keyword>
<dbReference type="AlphaFoldDB" id="A0A318S840"/>